<organism evidence="2 3">
    <name type="scientific">Enterococcus cecorum</name>
    <dbReference type="NCBI Taxonomy" id="44008"/>
    <lineage>
        <taxon>Bacteria</taxon>
        <taxon>Bacillati</taxon>
        <taxon>Bacillota</taxon>
        <taxon>Bacilli</taxon>
        <taxon>Lactobacillales</taxon>
        <taxon>Enterococcaceae</taxon>
        <taxon>Enterococcus</taxon>
    </lineage>
</organism>
<reference evidence="3" key="1">
    <citation type="submission" date="2017-04" db="EMBL/GenBank/DDBJ databases">
        <title>Function of individual gut microbiota members based on whole genome sequencing of pure cultures obtained from chicken caecum.</title>
        <authorList>
            <person name="Medvecky M."/>
            <person name="Cejkova D."/>
            <person name="Polansky O."/>
            <person name="Karasova D."/>
            <person name="Kubasova T."/>
            <person name="Cizek A."/>
            <person name="Rychlik I."/>
        </authorList>
    </citation>
    <scope>NUCLEOTIDE SEQUENCE [LARGE SCALE GENOMIC DNA]</scope>
    <source>
        <strain evidence="3">An144</strain>
    </source>
</reference>
<sequence length="284" mass="31767">MKNYKKYLWLYPMLVLLVGLIGWTKTVEVNPDSTTYHVLAAQVNRQIATPLIMVPGTYGTQNRFDEMLATLKKTTPDLSVEKITVHTDGTLKVTGKIKKSSQHPVFVIAFEEAKDGIAAISQQAQWFQQALHSILDFYDFETYNFVGHSNGGLVFTEYLENLQTTDEPQVASMITLGTPYNDVVEEENQNYQSAKVTEWLDHYLVSSIRQTNFEMINIAGSLNSQATDGTVPLASVQMGAQIFQNKTEYQEKIVSASHSNLTENEEVLALLSKVISSNSQNLSV</sequence>
<dbReference type="PANTHER" id="PTHR37946:SF1">
    <property type="entry name" value="SLL1969 PROTEIN"/>
    <property type="match status" value="1"/>
</dbReference>
<dbReference type="PANTHER" id="PTHR37946">
    <property type="entry name" value="SLL1969 PROTEIN"/>
    <property type="match status" value="1"/>
</dbReference>
<dbReference type="Pfam" id="PF06028">
    <property type="entry name" value="DUF915"/>
    <property type="match status" value="1"/>
</dbReference>
<feature type="transmembrane region" description="Helical" evidence="1">
    <location>
        <begin position="7"/>
        <end position="24"/>
    </location>
</feature>
<keyword evidence="1" id="KW-0472">Membrane</keyword>
<accession>A0A1Y4R292</accession>
<evidence type="ECO:0000313" key="2">
    <source>
        <dbReference type="EMBL" id="OUQ10633.1"/>
    </source>
</evidence>
<dbReference type="EMBL" id="NFLC01000008">
    <property type="protein sequence ID" value="OUQ10633.1"/>
    <property type="molecule type" value="Genomic_DNA"/>
</dbReference>
<keyword evidence="1" id="KW-0812">Transmembrane</keyword>
<comment type="caution">
    <text evidence="2">The sequence shown here is derived from an EMBL/GenBank/DDBJ whole genome shotgun (WGS) entry which is preliminary data.</text>
</comment>
<name>A0A1Y4R292_9ENTE</name>
<dbReference type="RefSeq" id="WP_087214446.1">
    <property type="nucleotide sequence ID" value="NZ_JBECZI010000005.1"/>
</dbReference>
<keyword evidence="1" id="KW-1133">Transmembrane helix</keyword>
<proteinExistence type="predicted"/>
<evidence type="ECO:0000313" key="3">
    <source>
        <dbReference type="Proteomes" id="UP000196074"/>
    </source>
</evidence>
<dbReference type="InterPro" id="IPR010315">
    <property type="entry name" value="DUF915_hydro-like"/>
</dbReference>
<evidence type="ECO:0000256" key="1">
    <source>
        <dbReference type="SAM" id="Phobius"/>
    </source>
</evidence>
<dbReference type="SUPFAM" id="SSF53474">
    <property type="entry name" value="alpha/beta-Hydrolases"/>
    <property type="match status" value="1"/>
</dbReference>
<dbReference type="InterPro" id="IPR029058">
    <property type="entry name" value="AB_hydrolase_fold"/>
</dbReference>
<protein>
    <recommendedName>
        <fullName evidence="4">Alpha/beta hydrolase</fullName>
    </recommendedName>
</protein>
<gene>
    <name evidence="2" type="ORF">B5E88_05350</name>
</gene>
<dbReference type="Proteomes" id="UP000196074">
    <property type="component" value="Unassembled WGS sequence"/>
</dbReference>
<evidence type="ECO:0008006" key="4">
    <source>
        <dbReference type="Google" id="ProtNLM"/>
    </source>
</evidence>
<dbReference type="AlphaFoldDB" id="A0A1Y4R292"/>
<dbReference type="Gene3D" id="3.40.50.1820">
    <property type="entry name" value="alpha/beta hydrolase"/>
    <property type="match status" value="1"/>
</dbReference>